<keyword evidence="1" id="KW-0732">Signal</keyword>
<dbReference type="Proteomes" id="UP000610966">
    <property type="component" value="Unassembled WGS sequence"/>
</dbReference>
<proteinExistence type="predicted"/>
<organism evidence="2 3">
    <name type="scientific">Sphaerimonospora thailandensis</name>
    <dbReference type="NCBI Taxonomy" id="795644"/>
    <lineage>
        <taxon>Bacteria</taxon>
        <taxon>Bacillati</taxon>
        <taxon>Actinomycetota</taxon>
        <taxon>Actinomycetes</taxon>
        <taxon>Streptosporangiales</taxon>
        <taxon>Streptosporangiaceae</taxon>
        <taxon>Sphaerimonospora</taxon>
    </lineage>
</organism>
<comment type="caution">
    <text evidence="2">The sequence shown here is derived from an EMBL/GenBank/DDBJ whole genome shotgun (WGS) entry which is preliminary data.</text>
</comment>
<evidence type="ECO:0000256" key="1">
    <source>
        <dbReference type="SAM" id="SignalP"/>
    </source>
</evidence>
<dbReference type="AlphaFoldDB" id="A0A8J3RBV4"/>
<accession>A0A8J3RBV4</accession>
<gene>
    <name evidence="2" type="ORF">Mth01_32120</name>
</gene>
<feature type="chain" id="PRO_5035160911" evidence="1">
    <location>
        <begin position="28"/>
        <end position="353"/>
    </location>
</feature>
<evidence type="ECO:0000313" key="2">
    <source>
        <dbReference type="EMBL" id="GIH70959.1"/>
    </source>
</evidence>
<dbReference type="EMBL" id="BOOG01000027">
    <property type="protein sequence ID" value="GIH70959.1"/>
    <property type="molecule type" value="Genomic_DNA"/>
</dbReference>
<reference evidence="2" key="1">
    <citation type="submission" date="2021-01" db="EMBL/GenBank/DDBJ databases">
        <title>Whole genome shotgun sequence of Sphaerimonospora thailandensis NBRC 107569.</title>
        <authorList>
            <person name="Komaki H."/>
            <person name="Tamura T."/>
        </authorList>
    </citation>
    <scope>NUCLEOTIDE SEQUENCE</scope>
    <source>
        <strain evidence="2">NBRC 107569</strain>
    </source>
</reference>
<name>A0A8J3RBV4_9ACTN</name>
<keyword evidence="3" id="KW-1185">Reference proteome</keyword>
<protein>
    <submittedName>
        <fullName evidence="2">Uncharacterized protein</fullName>
    </submittedName>
</protein>
<feature type="signal peptide" evidence="1">
    <location>
        <begin position="1"/>
        <end position="27"/>
    </location>
</feature>
<sequence length="353" mass="38832">MRARLRLGYVLVVFATVLATSTNPSFAMTDDTADRGGGQVVTQVESPDTGVKVNETNSQDSTATAEGAQALRDFSMRVTQAAGLQAMSAEALATKYRVLRVDVTKMLPTPGCKQHTEVVIVPREVTEVRYVRGSLGSHASSGPCSVTMIWEDSPADQDVQDDPEQLSGIAAAAPYKDHYGEDCAARLWEGSDSWSDSCWRYWVEKYDGNPNWNYYSAHVWSSCGVQGNYYLASCGRGVGPSSSSPKLRWLDYAPIASSPPSCRTIDNSITLYNVAVGYSYTSCEEQRIIRYSAAGHMTSYWQGKVFSRGNANEPLGGTKHHVAVKVAQKDGRPKWTHWSSSDNQYCWLRPPYC</sequence>
<evidence type="ECO:0000313" key="3">
    <source>
        <dbReference type="Proteomes" id="UP000610966"/>
    </source>
</evidence>